<evidence type="ECO:0000313" key="7">
    <source>
        <dbReference type="EMBL" id="KAJ8335898.1"/>
    </source>
</evidence>
<dbReference type="PANTHER" id="PTHR20875">
    <property type="entry name" value="EF-HAND CALCIUM-BINDING DOMAIN-CONTAINING PROTEIN 6-RELATED"/>
    <property type="match status" value="1"/>
</dbReference>
<dbReference type="PROSITE" id="PS00018">
    <property type="entry name" value="EF_HAND_1"/>
    <property type="match status" value="1"/>
</dbReference>
<keyword evidence="4" id="KW-0106">Calcium</keyword>
<sequence length="581" mass="65346">MTATRMTSRVPSVASFRLPVIQHPLSKMGDPEKISLRGHSTDGARSLEVFAEERGRPLSHEERPDSVLRSHTSKSKRAQRNGNNSRLDRDILTQPALKIPEWVEATWAGDPDKPRLPVFGQRACAVSRAGSNAGRSTLSGSWTSSISCPAAQLRVQVDQLEYDLLQRVRAGGLPTLKNLFKSNDPEGQGQVNRDALLMILIKFLGRSITVKQLRQFLLRLHLSDKAMLGFEELYAPLKEPIQTGVATWGGLVQPPSAPAQLTASQTHALLRGPALHSFLEAMNSLPVRGPEGPQRIVAPELRNILQQLDLNMEDHEFEKLWKRYDADALGAVRVDVLLDKIRKTDRKRPNCDDNANQKQPYYITAEAEGPTQTPVRTLSKGEEERRASIAMEKWLKDRFREGFHKMKAEFEKLDPDKSGKVQPLDFLQVLHAFGLSLKKEHVGLFLARCGLKMKKTGLDYGEFLSRFQDRSAEGVTHRILANPQHRFNQDENISHASTVTAIEAKLARMFQSEYLALLDTFRNIDTFDKKSISQEEFRAAVESRFGLEISDPEFAQLLDSLPLDPDGNVQYALFMAPFDTR</sequence>
<keyword evidence="3" id="KW-0677">Repeat</keyword>
<evidence type="ECO:0000313" key="8">
    <source>
        <dbReference type="Proteomes" id="UP001152622"/>
    </source>
</evidence>
<evidence type="ECO:0000256" key="2">
    <source>
        <dbReference type="ARBA" id="ARBA00022723"/>
    </source>
</evidence>
<dbReference type="InterPro" id="IPR002048">
    <property type="entry name" value="EF_hand_dom"/>
</dbReference>
<dbReference type="InterPro" id="IPR052603">
    <property type="entry name" value="EFCB6"/>
</dbReference>
<dbReference type="Pfam" id="PF08976">
    <property type="entry name" value="EF-hand_11"/>
    <property type="match status" value="1"/>
</dbReference>
<dbReference type="PANTHER" id="PTHR20875:SF6">
    <property type="entry name" value="EF-HAND CALCIUM-BINDING DOMAIN-CONTAINING PROTEIN 6 ISOFORM X1"/>
    <property type="match status" value="1"/>
</dbReference>
<evidence type="ECO:0000256" key="5">
    <source>
        <dbReference type="SAM" id="MobiDB-lite"/>
    </source>
</evidence>
<proteinExistence type="predicted"/>
<dbReference type="InterPro" id="IPR015070">
    <property type="entry name" value="EF_hand_DJBP"/>
</dbReference>
<dbReference type="SMART" id="SM00054">
    <property type="entry name" value="EFh"/>
    <property type="match status" value="4"/>
</dbReference>
<dbReference type="InterPro" id="IPR018247">
    <property type="entry name" value="EF_Hand_1_Ca_BS"/>
</dbReference>
<organism evidence="7 8">
    <name type="scientific">Synaphobranchus kaupii</name>
    <name type="common">Kaup's arrowtooth eel</name>
    <dbReference type="NCBI Taxonomy" id="118154"/>
    <lineage>
        <taxon>Eukaryota</taxon>
        <taxon>Metazoa</taxon>
        <taxon>Chordata</taxon>
        <taxon>Craniata</taxon>
        <taxon>Vertebrata</taxon>
        <taxon>Euteleostomi</taxon>
        <taxon>Actinopterygii</taxon>
        <taxon>Neopterygii</taxon>
        <taxon>Teleostei</taxon>
        <taxon>Anguilliformes</taxon>
        <taxon>Synaphobranchidae</taxon>
        <taxon>Synaphobranchus</taxon>
    </lineage>
</organism>
<reference evidence="7" key="1">
    <citation type="journal article" date="2023" name="Science">
        <title>Genome structures resolve the early diversification of teleost fishes.</title>
        <authorList>
            <person name="Parey E."/>
            <person name="Louis A."/>
            <person name="Montfort J."/>
            <person name="Bouchez O."/>
            <person name="Roques C."/>
            <person name="Iampietro C."/>
            <person name="Lluch J."/>
            <person name="Castinel A."/>
            <person name="Donnadieu C."/>
            <person name="Desvignes T."/>
            <person name="Floi Bucao C."/>
            <person name="Jouanno E."/>
            <person name="Wen M."/>
            <person name="Mejri S."/>
            <person name="Dirks R."/>
            <person name="Jansen H."/>
            <person name="Henkel C."/>
            <person name="Chen W.J."/>
            <person name="Zahm M."/>
            <person name="Cabau C."/>
            <person name="Klopp C."/>
            <person name="Thompson A.W."/>
            <person name="Robinson-Rechavi M."/>
            <person name="Braasch I."/>
            <person name="Lecointre G."/>
            <person name="Bobe J."/>
            <person name="Postlethwait J.H."/>
            <person name="Berthelot C."/>
            <person name="Roest Crollius H."/>
            <person name="Guiguen Y."/>
        </authorList>
    </citation>
    <scope>NUCLEOTIDE SEQUENCE</scope>
    <source>
        <strain evidence="7">WJC10195</strain>
    </source>
</reference>
<gene>
    <name evidence="7" type="ORF">SKAU_G00392400</name>
</gene>
<evidence type="ECO:0000259" key="6">
    <source>
        <dbReference type="PROSITE" id="PS50222"/>
    </source>
</evidence>
<dbReference type="AlphaFoldDB" id="A0A9Q1EBS0"/>
<dbReference type="Proteomes" id="UP001152622">
    <property type="component" value="Chromosome 20"/>
</dbReference>
<dbReference type="PROSITE" id="PS50222">
    <property type="entry name" value="EF_HAND_2"/>
    <property type="match status" value="1"/>
</dbReference>
<dbReference type="InterPro" id="IPR011992">
    <property type="entry name" value="EF-hand-dom_pair"/>
</dbReference>
<dbReference type="OrthoDB" id="8958683at2759"/>
<dbReference type="GO" id="GO:0005509">
    <property type="term" value="F:calcium ion binding"/>
    <property type="evidence" value="ECO:0007669"/>
    <property type="project" value="InterPro"/>
</dbReference>
<dbReference type="EMBL" id="JAINUF010000020">
    <property type="protein sequence ID" value="KAJ8335898.1"/>
    <property type="molecule type" value="Genomic_DNA"/>
</dbReference>
<feature type="region of interest" description="Disordered" evidence="5">
    <location>
        <begin position="50"/>
        <end position="91"/>
    </location>
</feature>
<feature type="compositionally biased region" description="Basic and acidic residues" evidence="5">
    <location>
        <begin position="51"/>
        <end position="68"/>
    </location>
</feature>
<comment type="caution">
    <text evidence="7">The sequence shown here is derived from an EMBL/GenBank/DDBJ whole genome shotgun (WGS) entry which is preliminary data.</text>
</comment>
<dbReference type="Gene3D" id="1.10.238.10">
    <property type="entry name" value="EF-hand"/>
    <property type="match status" value="3"/>
</dbReference>
<dbReference type="SUPFAM" id="SSF47473">
    <property type="entry name" value="EF-hand"/>
    <property type="match status" value="2"/>
</dbReference>
<keyword evidence="2" id="KW-0479">Metal-binding</keyword>
<accession>A0A9Q1EBS0</accession>
<evidence type="ECO:0000256" key="3">
    <source>
        <dbReference type="ARBA" id="ARBA00022737"/>
    </source>
</evidence>
<protein>
    <recommendedName>
        <fullName evidence="6">EF-hand domain-containing protein</fullName>
    </recommendedName>
</protein>
<keyword evidence="1" id="KW-0597">Phosphoprotein</keyword>
<keyword evidence="8" id="KW-1185">Reference proteome</keyword>
<evidence type="ECO:0000256" key="1">
    <source>
        <dbReference type="ARBA" id="ARBA00022553"/>
    </source>
</evidence>
<evidence type="ECO:0000256" key="4">
    <source>
        <dbReference type="ARBA" id="ARBA00022837"/>
    </source>
</evidence>
<feature type="domain" description="EF-hand" evidence="6">
    <location>
        <begin position="401"/>
        <end position="436"/>
    </location>
</feature>
<name>A0A9Q1EBS0_SYNKA</name>